<comment type="caution">
    <text evidence="2">The sequence shown here is derived from an EMBL/GenBank/DDBJ whole genome shotgun (WGS) entry which is preliminary data.</text>
</comment>
<dbReference type="RefSeq" id="WP_216416182.1">
    <property type="nucleotide sequence ID" value="NZ_JAHLQK010000003.1"/>
</dbReference>
<keyword evidence="3" id="KW-1185">Reference proteome</keyword>
<name>A0ABS6G4T6_9FIRM</name>
<sequence>MYKLYSGLIGVLIAIMLVFNGVLASNIGNYSSTVIIHIIGLIGISFILIVNKTKFNYYKDIPLHLYSAGAIGVFTVLFNNISFNHLGVSLTLALGLLGQSFASVVIDNYGLLGMEVVKFKKEKVLGLILISLGIVIMNLY</sequence>
<dbReference type="Pfam" id="PF04657">
    <property type="entry name" value="DMT_YdcZ"/>
    <property type="match status" value="1"/>
</dbReference>
<dbReference type="InterPro" id="IPR006750">
    <property type="entry name" value="YdcZ"/>
</dbReference>
<feature type="transmembrane region" description="Helical" evidence="1">
    <location>
        <begin position="89"/>
        <end position="112"/>
    </location>
</feature>
<organism evidence="2 3">
    <name type="scientific">Alkaliphilus flagellatus</name>
    <dbReference type="NCBI Taxonomy" id="2841507"/>
    <lineage>
        <taxon>Bacteria</taxon>
        <taxon>Bacillati</taxon>
        <taxon>Bacillota</taxon>
        <taxon>Clostridia</taxon>
        <taxon>Peptostreptococcales</taxon>
        <taxon>Natronincolaceae</taxon>
        <taxon>Alkaliphilus</taxon>
    </lineage>
</organism>
<evidence type="ECO:0000256" key="1">
    <source>
        <dbReference type="SAM" id="Phobius"/>
    </source>
</evidence>
<evidence type="ECO:0000313" key="3">
    <source>
        <dbReference type="Proteomes" id="UP000779508"/>
    </source>
</evidence>
<gene>
    <name evidence="2" type="ORF">KQI88_08355</name>
</gene>
<reference evidence="2 3" key="1">
    <citation type="submission" date="2021-06" db="EMBL/GenBank/DDBJ databases">
        <authorList>
            <person name="Sun Q."/>
            <person name="Li D."/>
        </authorList>
    </citation>
    <scope>NUCLEOTIDE SEQUENCE [LARGE SCALE GENOMIC DNA]</scope>
    <source>
        <strain evidence="2 3">MSJ-5</strain>
    </source>
</reference>
<proteinExistence type="predicted"/>
<dbReference type="PANTHER" id="PTHR34821:SF2">
    <property type="entry name" value="INNER MEMBRANE PROTEIN YDCZ"/>
    <property type="match status" value="1"/>
</dbReference>
<dbReference type="Proteomes" id="UP000779508">
    <property type="component" value="Unassembled WGS sequence"/>
</dbReference>
<keyword evidence="1" id="KW-0812">Transmembrane</keyword>
<dbReference type="EMBL" id="JAHLQK010000003">
    <property type="protein sequence ID" value="MBU5676425.1"/>
    <property type="molecule type" value="Genomic_DNA"/>
</dbReference>
<feature type="transmembrane region" description="Helical" evidence="1">
    <location>
        <begin position="34"/>
        <end position="51"/>
    </location>
</feature>
<evidence type="ECO:0000313" key="2">
    <source>
        <dbReference type="EMBL" id="MBU5676425.1"/>
    </source>
</evidence>
<feature type="transmembrane region" description="Helical" evidence="1">
    <location>
        <begin position="124"/>
        <end position="139"/>
    </location>
</feature>
<accession>A0ABS6G4T6</accession>
<protein>
    <submittedName>
        <fullName evidence="2">DMT family transporter</fullName>
    </submittedName>
</protein>
<feature type="transmembrane region" description="Helical" evidence="1">
    <location>
        <begin position="63"/>
        <end position="83"/>
    </location>
</feature>
<keyword evidence="1" id="KW-1133">Transmembrane helix</keyword>
<dbReference type="PANTHER" id="PTHR34821">
    <property type="entry name" value="INNER MEMBRANE PROTEIN YDCZ"/>
    <property type="match status" value="1"/>
</dbReference>
<keyword evidence="1" id="KW-0472">Membrane</keyword>